<dbReference type="InterPro" id="IPR050428">
    <property type="entry name" value="TCS_sensor_his_kinase"/>
</dbReference>
<dbReference type="PRINTS" id="PR00344">
    <property type="entry name" value="BCTRLSENSOR"/>
</dbReference>
<evidence type="ECO:0000256" key="1">
    <source>
        <dbReference type="ARBA" id="ARBA00000085"/>
    </source>
</evidence>
<keyword evidence="11 14" id="KW-1133">Transmembrane helix</keyword>
<dbReference type="Pfam" id="PF00672">
    <property type="entry name" value="HAMP"/>
    <property type="match status" value="1"/>
</dbReference>
<keyword evidence="4 14" id="KW-0997">Cell inner membrane</keyword>
<dbReference type="CDD" id="cd06225">
    <property type="entry name" value="HAMP"/>
    <property type="match status" value="1"/>
</dbReference>
<dbReference type="SMART" id="SM00387">
    <property type="entry name" value="HATPase_c"/>
    <property type="match status" value="1"/>
</dbReference>
<evidence type="ECO:0000256" key="14">
    <source>
        <dbReference type="RuleBase" id="RU364088"/>
    </source>
</evidence>
<evidence type="ECO:0000256" key="13">
    <source>
        <dbReference type="ARBA" id="ARBA00023136"/>
    </source>
</evidence>
<dbReference type="CDD" id="cd00075">
    <property type="entry name" value="HATPase"/>
    <property type="match status" value="1"/>
</dbReference>
<evidence type="ECO:0000256" key="5">
    <source>
        <dbReference type="ARBA" id="ARBA00022553"/>
    </source>
</evidence>
<evidence type="ECO:0000256" key="6">
    <source>
        <dbReference type="ARBA" id="ARBA00022679"/>
    </source>
</evidence>
<keyword evidence="18" id="KW-1185">Reference proteome</keyword>
<keyword evidence="9 14" id="KW-0418">Kinase</keyword>
<comment type="subcellular location">
    <subcellularLocation>
        <location evidence="2 14">Cell inner membrane</location>
    </subcellularLocation>
</comment>
<comment type="catalytic activity">
    <reaction evidence="1 14">
        <text>ATP + protein L-histidine = ADP + protein N-phospho-L-histidine.</text>
        <dbReference type="EC" id="2.7.13.3"/>
    </reaction>
</comment>
<feature type="transmembrane region" description="Helical" evidence="14">
    <location>
        <begin position="175"/>
        <end position="198"/>
    </location>
</feature>
<dbReference type="Proteomes" id="UP000323671">
    <property type="component" value="Chromosome"/>
</dbReference>
<feature type="domain" description="HAMP" evidence="16">
    <location>
        <begin position="195"/>
        <end position="248"/>
    </location>
</feature>
<dbReference type="Pfam" id="PF00512">
    <property type="entry name" value="HisKA"/>
    <property type="match status" value="1"/>
</dbReference>
<keyword evidence="5" id="KW-0597">Phosphoprotein</keyword>
<protein>
    <recommendedName>
        <fullName evidence="14">Sensor protein</fullName>
        <ecNumber evidence="14">2.7.13.3</ecNumber>
    </recommendedName>
</protein>
<evidence type="ECO:0000259" key="16">
    <source>
        <dbReference type="PROSITE" id="PS50885"/>
    </source>
</evidence>
<dbReference type="PANTHER" id="PTHR45436">
    <property type="entry name" value="SENSOR HISTIDINE KINASE YKOH"/>
    <property type="match status" value="1"/>
</dbReference>
<dbReference type="AlphaFoldDB" id="A0A5C1E5G9"/>
<evidence type="ECO:0000256" key="12">
    <source>
        <dbReference type="ARBA" id="ARBA00023012"/>
    </source>
</evidence>
<feature type="transmembrane region" description="Helical" evidence="14">
    <location>
        <begin position="12"/>
        <end position="34"/>
    </location>
</feature>
<dbReference type="PANTHER" id="PTHR45436:SF3">
    <property type="entry name" value="SENSOR HISTIDINE KINASE HPRS"/>
    <property type="match status" value="1"/>
</dbReference>
<evidence type="ECO:0000259" key="15">
    <source>
        <dbReference type="PROSITE" id="PS50109"/>
    </source>
</evidence>
<evidence type="ECO:0000256" key="2">
    <source>
        <dbReference type="ARBA" id="ARBA00004533"/>
    </source>
</evidence>
<name>A0A5C1E5G9_9RHOO</name>
<evidence type="ECO:0000256" key="3">
    <source>
        <dbReference type="ARBA" id="ARBA00022475"/>
    </source>
</evidence>
<dbReference type="InterPro" id="IPR005467">
    <property type="entry name" value="His_kinase_dom"/>
</dbReference>
<dbReference type="SUPFAM" id="SSF47384">
    <property type="entry name" value="Homodimeric domain of signal transducing histidine kinase"/>
    <property type="match status" value="1"/>
</dbReference>
<dbReference type="EMBL" id="CP022579">
    <property type="protein sequence ID" value="QEL64176.1"/>
    <property type="molecule type" value="Genomic_DNA"/>
</dbReference>
<evidence type="ECO:0000256" key="7">
    <source>
        <dbReference type="ARBA" id="ARBA00022692"/>
    </source>
</evidence>
<dbReference type="EC" id="2.7.13.3" evidence="14"/>
<keyword evidence="7 14" id="KW-0812">Transmembrane</keyword>
<dbReference type="CDD" id="cd00082">
    <property type="entry name" value="HisKA"/>
    <property type="match status" value="1"/>
</dbReference>
<dbReference type="SMART" id="SM00388">
    <property type="entry name" value="HisKA"/>
    <property type="match status" value="1"/>
</dbReference>
<dbReference type="PROSITE" id="PS50885">
    <property type="entry name" value="HAMP"/>
    <property type="match status" value="1"/>
</dbReference>
<dbReference type="InterPro" id="IPR006290">
    <property type="entry name" value="CztS_silS_copS"/>
</dbReference>
<keyword evidence="8 14" id="KW-0547">Nucleotide-binding</keyword>
<dbReference type="SMART" id="SM00304">
    <property type="entry name" value="HAMP"/>
    <property type="match status" value="1"/>
</dbReference>
<evidence type="ECO:0000313" key="18">
    <source>
        <dbReference type="Proteomes" id="UP000323671"/>
    </source>
</evidence>
<organism evidence="17 18">
    <name type="scientific">Oryzomicrobium terrae</name>
    <dbReference type="NCBI Taxonomy" id="1735038"/>
    <lineage>
        <taxon>Bacteria</taxon>
        <taxon>Pseudomonadati</taxon>
        <taxon>Pseudomonadota</taxon>
        <taxon>Betaproteobacteria</taxon>
        <taxon>Rhodocyclales</taxon>
        <taxon>Rhodocyclaceae</taxon>
        <taxon>Oryzomicrobium</taxon>
    </lineage>
</organism>
<dbReference type="Gene3D" id="3.30.565.10">
    <property type="entry name" value="Histidine kinase-like ATPase, C-terminal domain"/>
    <property type="match status" value="1"/>
</dbReference>
<dbReference type="SUPFAM" id="SSF55874">
    <property type="entry name" value="ATPase domain of HSP90 chaperone/DNA topoisomerase II/histidine kinase"/>
    <property type="match status" value="1"/>
</dbReference>
<reference evidence="17 18" key="1">
    <citation type="submission" date="2017-07" db="EMBL/GenBank/DDBJ databases">
        <title>Complete genome sequence of Oryzomicrobium terrae TPP412.</title>
        <authorList>
            <person name="Chiu L.-W."/>
            <person name="Lo K.-J."/>
            <person name="Tsai Y.-M."/>
            <person name="Lin S.-S."/>
            <person name="Kuo C.-H."/>
            <person name="Liu C.-T."/>
        </authorList>
    </citation>
    <scope>NUCLEOTIDE SEQUENCE [LARGE SCALE GENOMIC DNA]</scope>
    <source>
        <strain evidence="17 18">TPP412</strain>
    </source>
</reference>
<keyword evidence="3 14" id="KW-1003">Cell membrane</keyword>
<evidence type="ECO:0000313" key="17">
    <source>
        <dbReference type="EMBL" id="QEL64176.1"/>
    </source>
</evidence>
<dbReference type="InterPro" id="IPR003594">
    <property type="entry name" value="HATPase_dom"/>
</dbReference>
<dbReference type="Gene3D" id="6.10.340.10">
    <property type="match status" value="1"/>
</dbReference>
<keyword evidence="12 14" id="KW-0902">Two-component regulatory system</keyword>
<evidence type="ECO:0000256" key="10">
    <source>
        <dbReference type="ARBA" id="ARBA00022840"/>
    </source>
</evidence>
<dbReference type="PROSITE" id="PS50109">
    <property type="entry name" value="HIS_KIN"/>
    <property type="match status" value="1"/>
</dbReference>
<dbReference type="Gene3D" id="1.10.287.130">
    <property type="match status" value="1"/>
</dbReference>
<dbReference type="SUPFAM" id="SSF158472">
    <property type="entry name" value="HAMP domain-like"/>
    <property type="match status" value="1"/>
</dbReference>
<dbReference type="GO" id="GO:0005886">
    <property type="term" value="C:plasma membrane"/>
    <property type="evidence" value="ECO:0007669"/>
    <property type="project" value="UniProtKB-SubCell"/>
</dbReference>
<dbReference type="InterPro" id="IPR036097">
    <property type="entry name" value="HisK_dim/P_sf"/>
</dbReference>
<dbReference type="KEGG" id="otr:OTERR_07000"/>
<dbReference type="InterPro" id="IPR004358">
    <property type="entry name" value="Sig_transdc_His_kin-like_C"/>
</dbReference>
<dbReference type="InterPro" id="IPR003661">
    <property type="entry name" value="HisK_dim/P_dom"/>
</dbReference>
<evidence type="ECO:0000256" key="9">
    <source>
        <dbReference type="ARBA" id="ARBA00022777"/>
    </source>
</evidence>
<evidence type="ECO:0000256" key="4">
    <source>
        <dbReference type="ARBA" id="ARBA00022519"/>
    </source>
</evidence>
<dbReference type="GO" id="GO:0000155">
    <property type="term" value="F:phosphorelay sensor kinase activity"/>
    <property type="evidence" value="ECO:0007669"/>
    <property type="project" value="InterPro"/>
</dbReference>
<keyword evidence="6 14" id="KW-0808">Transferase</keyword>
<sequence>MAPVTPRLSLSVRLALLFAAVVAVASSGLGFYLYHSFAGQLEWRDDVQLLGKLRQLRQQLADAATPELLLTRPQYLRDTMSGESNALIDVRALDGEVLLTINPRREALPSPAPLAENEEPAPAALVRWHTRDSSPAAAVAGVARLGQPDGRPVVVTVARAYPDRAALLAAYRWRIGLAAALAAALAALLAAGVVWRALAPLRRLSRVAGDITVNRLSTRLDARDAPPEIARLATALNTMLARLEDGFARLSQFAADLAHEFRTPVGNLLGQSQVMLARPRAESDYQALLESNIEELERLARMIDNMLFLARADHAGQALDRQPLSIAAELTRQAEYFEGLAEERGVTIRTRGDGTLRADPALLRRALGNLVANAVRHATPGSTIELSARHDGSVWHLAVENDGAPLPEAVLARLFDRFYRADTARSDSARSSGLGLAIVRSIMALHGGQAQVAQTGSRLRFTLTFPDAPDPAA</sequence>
<dbReference type="NCBIfam" id="TIGR01386">
    <property type="entry name" value="cztS_silS_copS"/>
    <property type="match status" value="1"/>
</dbReference>
<keyword evidence="10 14" id="KW-0067">ATP-binding</keyword>
<feature type="domain" description="Histidine kinase" evidence="15">
    <location>
        <begin position="256"/>
        <end position="469"/>
    </location>
</feature>
<accession>A0A5C1E5G9</accession>
<dbReference type="Pfam" id="PF02518">
    <property type="entry name" value="HATPase_c"/>
    <property type="match status" value="1"/>
</dbReference>
<dbReference type="InterPro" id="IPR036890">
    <property type="entry name" value="HATPase_C_sf"/>
</dbReference>
<comment type="function">
    <text evidence="14">Member of a two-component regulatory system.</text>
</comment>
<gene>
    <name evidence="17" type="primary">cusS</name>
    <name evidence="17" type="ORF">OTERR_07000</name>
</gene>
<evidence type="ECO:0000256" key="8">
    <source>
        <dbReference type="ARBA" id="ARBA00022741"/>
    </source>
</evidence>
<keyword evidence="13 14" id="KW-0472">Membrane</keyword>
<proteinExistence type="predicted"/>
<evidence type="ECO:0000256" key="11">
    <source>
        <dbReference type="ARBA" id="ARBA00022989"/>
    </source>
</evidence>
<dbReference type="GO" id="GO:0005524">
    <property type="term" value="F:ATP binding"/>
    <property type="evidence" value="ECO:0007669"/>
    <property type="project" value="UniProtKB-KW"/>
</dbReference>
<dbReference type="InterPro" id="IPR003660">
    <property type="entry name" value="HAMP_dom"/>
</dbReference>